<dbReference type="OrthoDB" id="422728at2759"/>
<dbReference type="InterPro" id="IPR004854">
    <property type="entry name" value="Ufd1-like"/>
</dbReference>
<dbReference type="Gene3D" id="2.40.40.50">
    <property type="entry name" value="Ubiquitin fusion degradation protein UFD1, N-terminal domain"/>
    <property type="match status" value="1"/>
</dbReference>
<dbReference type="EMBL" id="GG665105">
    <property type="protein sequence ID" value="KNG75950.1"/>
    <property type="molecule type" value="Genomic_DNA"/>
</dbReference>
<organism evidence="4 5">
    <name type="scientific">Plasmodium falciparum IGH-CR14</name>
    <dbReference type="NCBI Taxonomy" id="580059"/>
    <lineage>
        <taxon>Eukaryota</taxon>
        <taxon>Sar</taxon>
        <taxon>Alveolata</taxon>
        <taxon>Apicomplexa</taxon>
        <taxon>Aconoidasida</taxon>
        <taxon>Haemosporida</taxon>
        <taxon>Plasmodiidae</taxon>
        <taxon>Plasmodium</taxon>
        <taxon>Plasmodium (Laverania)</taxon>
    </lineage>
</organism>
<dbReference type="AlphaFoldDB" id="A0A0L1I9T2"/>
<dbReference type="GO" id="GO:0036503">
    <property type="term" value="P:ERAD pathway"/>
    <property type="evidence" value="ECO:0007669"/>
    <property type="project" value="TreeGrafter"/>
</dbReference>
<name>A0A0L1I9T2_PLAFA</name>
<gene>
    <name evidence="4" type="ORF">PFMG_02143</name>
</gene>
<dbReference type="Pfam" id="PF03152">
    <property type="entry name" value="UFD1_N1"/>
    <property type="match status" value="1"/>
</dbReference>
<dbReference type="Proteomes" id="UP000054562">
    <property type="component" value="Unassembled WGS sequence"/>
</dbReference>
<evidence type="ECO:0000313" key="4">
    <source>
        <dbReference type="EMBL" id="KNG75950.1"/>
    </source>
</evidence>
<keyword evidence="2" id="KW-0833">Ubl conjugation pathway</keyword>
<evidence type="ECO:0000259" key="3">
    <source>
        <dbReference type="Pfam" id="PF03152"/>
    </source>
</evidence>
<dbReference type="InterPro" id="IPR055417">
    <property type="entry name" value="UFD1_N1"/>
</dbReference>
<sequence>MWGFSNFNNLWPRDFLNVSEPFQEEYTCYPVSFIGKDDMENGNKIILPQTALNALARRHISWPMLFEVSNPYTDKRTHSGVLEFISDEGTCHMPYWKFKGKGQRTDGKSCHKALKKEIIKPKVVENLEPWKDKLAQGIRTKCTEYEDLLKKGRIPGIVGKFTERKN</sequence>
<evidence type="ECO:0000256" key="2">
    <source>
        <dbReference type="ARBA" id="ARBA00022786"/>
    </source>
</evidence>
<evidence type="ECO:0000313" key="5">
    <source>
        <dbReference type="Proteomes" id="UP000054562"/>
    </source>
</evidence>
<accession>A0A0L1I9T2</accession>
<dbReference type="PANTHER" id="PTHR12555">
    <property type="entry name" value="UBIQUITIN FUSION DEGRADATON PROTEIN 1"/>
    <property type="match status" value="1"/>
</dbReference>
<protein>
    <recommendedName>
        <fullName evidence="3">Ubiquitin fusion degradation protein UFD1 N-terminal subdomain 1 domain-containing protein</fullName>
    </recommendedName>
</protein>
<dbReference type="GO" id="GO:0034098">
    <property type="term" value="C:VCP-NPL4-UFD1 AAA ATPase complex"/>
    <property type="evidence" value="ECO:0007669"/>
    <property type="project" value="TreeGrafter"/>
</dbReference>
<reference evidence="5" key="1">
    <citation type="submission" date="2015-07" db="EMBL/GenBank/DDBJ databases">
        <title>Annotation of Plasmodium falciparum IGH-CR14.</title>
        <authorList>
            <consortium name="The Broad Institute Genome Sequencing Platform"/>
            <person name="Volkman S.K."/>
            <person name="Neafsey D.E."/>
            <person name="Dash A.P."/>
            <person name="Chitnis C.E."/>
            <person name="Hartl D.L."/>
            <person name="Young S.K."/>
            <person name="Zeng Q."/>
            <person name="Koehrsen M."/>
            <person name="Alvarado L."/>
            <person name="Berlin A."/>
            <person name="Borenstein D."/>
            <person name="Chapman S.B."/>
            <person name="Chen Z."/>
            <person name="Engels R."/>
            <person name="Freedman E."/>
            <person name="Gellesch M."/>
            <person name="Goldberg J."/>
            <person name="Griggs A."/>
            <person name="Gujja S."/>
            <person name="Heilman E.R."/>
            <person name="Heiman D.I."/>
            <person name="Howarth C."/>
            <person name="Jen D."/>
            <person name="Larson L."/>
            <person name="Mehta T."/>
            <person name="Neiman D."/>
            <person name="Park D."/>
            <person name="Pearson M."/>
            <person name="Roberts A."/>
            <person name="Saif S."/>
            <person name="Shea T."/>
            <person name="Shenoy N."/>
            <person name="Sisk P."/>
            <person name="Stolte C."/>
            <person name="Sykes S."/>
            <person name="Walk T."/>
            <person name="White J."/>
            <person name="Yandava C."/>
            <person name="Haas B."/>
            <person name="Henn M.R."/>
            <person name="Nusbaum C."/>
            <person name="Birren B."/>
        </authorList>
    </citation>
    <scope>NUCLEOTIDE SEQUENCE [LARGE SCALE GENOMIC DNA]</scope>
    <source>
        <strain evidence="5">IGH-CR14</strain>
    </source>
</reference>
<evidence type="ECO:0000256" key="1">
    <source>
        <dbReference type="ARBA" id="ARBA00006043"/>
    </source>
</evidence>
<dbReference type="GO" id="GO:0031593">
    <property type="term" value="F:polyubiquitin modification-dependent protein binding"/>
    <property type="evidence" value="ECO:0007669"/>
    <property type="project" value="TreeGrafter"/>
</dbReference>
<reference evidence="5" key="2">
    <citation type="submission" date="2015-07" db="EMBL/GenBank/DDBJ databases">
        <title>The genome sequence of Plasmodium falciparum IGH-CR14.</title>
        <authorList>
            <consortium name="The Broad Institute Genome Sequencing Platform"/>
            <person name="Volkman S.K."/>
            <person name="Neafsey D.E."/>
            <person name="Dash A.P."/>
            <person name="Chitnis C.E."/>
            <person name="Hartl D.L."/>
            <person name="Young S.K."/>
            <person name="Kodira C.D."/>
            <person name="Zeng Q."/>
            <person name="Koehrsen M."/>
            <person name="Godfrey P."/>
            <person name="Alvarado L."/>
            <person name="Berlin A."/>
            <person name="Borenstein D."/>
            <person name="Chen Z."/>
            <person name="Engels R."/>
            <person name="Freedman E."/>
            <person name="Gellesch M."/>
            <person name="Goldberg J."/>
            <person name="Griggs A."/>
            <person name="Gujja S."/>
            <person name="Heiman D."/>
            <person name="Hepburn T."/>
            <person name="Howarth C."/>
            <person name="Jen D."/>
            <person name="Larson L."/>
            <person name="Lewis B."/>
            <person name="Mehta T."/>
            <person name="Park D."/>
            <person name="Pearson M."/>
            <person name="Roberts A."/>
            <person name="Saif S."/>
            <person name="Shea T."/>
            <person name="Shenoy N."/>
            <person name="Sisk P."/>
            <person name="Stolte C."/>
            <person name="Sykes S."/>
            <person name="Walk T."/>
            <person name="White J."/>
            <person name="Yandava C."/>
            <person name="Wirth D.F."/>
            <person name="Nusbaum C."/>
            <person name="Birren B."/>
        </authorList>
    </citation>
    <scope>NUCLEOTIDE SEQUENCE [LARGE SCALE GENOMIC DNA]</scope>
    <source>
        <strain evidence="5">IGH-CR14</strain>
    </source>
</reference>
<dbReference type="PANTHER" id="PTHR12555:SF13">
    <property type="entry name" value="UBIQUITIN RECOGNITION FACTOR IN ER-ASSOCIATED DEGRADATION PROTEIN 1"/>
    <property type="match status" value="1"/>
</dbReference>
<comment type="similarity">
    <text evidence="1">Belongs to the UFD1 family.</text>
</comment>
<dbReference type="InterPro" id="IPR042299">
    <property type="entry name" value="Ufd1-like_Nn"/>
</dbReference>
<proteinExistence type="inferred from homology"/>
<feature type="domain" description="Ubiquitin fusion degradation protein UFD1 N-terminal subdomain 1" evidence="3">
    <location>
        <begin position="22"/>
        <end position="97"/>
    </location>
</feature>
<dbReference type="GO" id="GO:0006511">
    <property type="term" value="P:ubiquitin-dependent protein catabolic process"/>
    <property type="evidence" value="ECO:0007669"/>
    <property type="project" value="InterPro"/>
</dbReference>